<feature type="transmembrane region" description="Helical" evidence="5">
    <location>
        <begin position="166"/>
        <end position="186"/>
    </location>
</feature>
<reference evidence="6 7" key="1">
    <citation type="journal article" date="2023" name="Sci. Data">
        <title>Genome assembly of the Korean intertidal mud-creeper Batillaria attramentaria.</title>
        <authorList>
            <person name="Patra A.K."/>
            <person name="Ho P.T."/>
            <person name="Jun S."/>
            <person name="Lee S.J."/>
            <person name="Kim Y."/>
            <person name="Won Y.J."/>
        </authorList>
    </citation>
    <scope>NUCLEOTIDE SEQUENCE [LARGE SCALE GENOMIC DNA]</scope>
    <source>
        <strain evidence="6">Wonlab-2016</strain>
    </source>
</reference>
<name>A0ABD0KW90_9CAEN</name>
<keyword evidence="2 5" id="KW-0812">Transmembrane</keyword>
<keyword evidence="7" id="KW-1185">Reference proteome</keyword>
<proteinExistence type="predicted"/>
<comment type="caution">
    <text evidence="6">The sequence shown here is derived from an EMBL/GenBank/DDBJ whole genome shotgun (WGS) entry which is preliminary data.</text>
</comment>
<evidence type="ECO:0000256" key="1">
    <source>
        <dbReference type="ARBA" id="ARBA00004127"/>
    </source>
</evidence>
<dbReference type="InterPro" id="IPR003492">
    <property type="entry name" value="Battenin_disease_Cln3"/>
</dbReference>
<evidence type="ECO:0000256" key="5">
    <source>
        <dbReference type="SAM" id="Phobius"/>
    </source>
</evidence>
<sequence length="260" mass="29620">MIVRVLPTSFLMFRYAFLLTTPAVLLYWLAYFVIVRSEYGQDVHHGPDSSNTTRKDTADDTTPILQAEHTTDGLLDEYVNCKPHDVQTGPVRTDGDVSAESVCQRIMRCFRLVMNMAFNLSAVYVFEYVARGCAAKVRPSSEYHVGCPELYAALQLCYQILQIRQVGMMSILQFANMLLWIFDAHYKFIPVYLLPAMMVYVGLLGGASYVNIFYMILHEPRYPDRDRELCVNITAMFITLGIVFGTCIETALFTTVLKHD</sequence>
<evidence type="ECO:0000256" key="4">
    <source>
        <dbReference type="ARBA" id="ARBA00023136"/>
    </source>
</evidence>
<dbReference type="EMBL" id="JACVVK020000114">
    <property type="protein sequence ID" value="KAK7491428.1"/>
    <property type="molecule type" value="Genomic_DNA"/>
</dbReference>
<dbReference type="GO" id="GO:0012505">
    <property type="term" value="C:endomembrane system"/>
    <property type="evidence" value="ECO:0007669"/>
    <property type="project" value="UniProtKB-SubCell"/>
</dbReference>
<accession>A0ABD0KW90</accession>
<keyword evidence="4 5" id="KW-0472">Membrane</keyword>
<dbReference type="AlphaFoldDB" id="A0ABD0KW90"/>
<feature type="transmembrane region" description="Helical" evidence="5">
    <location>
        <begin position="192"/>
        <end position="217"/>
    </location>
</feature>
<gene>
    <name evidence="6" type="ORF">BaRGS_00017257</name>
</gene>
<evidence type="ECO:0000313" key="7">
    <source>
        <dbReference type="Proteomes" id="UP001519460"/>
    </source>
</evidence>
<evidence type="ECO:0000256" key="2">
    <source>
        <dbReference type="ARBA" id="ARBA00022692"/>
    </source>
</evidence>
<feature type="transmembrane region" description="Helical" evidence="5">
    <location>
        <begin position="229"/>
        <end position="253"/>
    </location>
</feature>
<organism evidence="6 7">
    <name type="scientific">Batillaria attramentaria</name>
    <dbReference type="NCBI Taxonomy" id="370345"/>
    <lineage>
        <taxon>Eukaryota</taxon>
        <taxon>Metazoa</taxon>
        <taxon>Spiralia</taxon>
        <taxon>Lophotrochozoa</taxon>
        <taxon>Mollusca</taxon>
        <taxon>Gastropoda</taxon>
        <taxon>Caenogastropoda</taxon>
        <taxon>Sorbeoconcha</taxon>
        <taxon>Cerithioidea</taxon>
        <taxon>Batillariidae</taxon>
        <taxon>Batillaria</taxon>
    </lineage>
</organism>
<evidence type="ECO:0000256" key="3">
    <source>
        <dbReference type="ARBA" id="ARBA00022989"/>
    </source>
</evidence>
<evidence type="ECO:0008006" key="8">
    <source>
        <dbReference type="Google" id="ProtNLM"/>
    </source>
</evidence>
<comment type="subcellular location">
    <subcellularLocation>
        <location evidence="1">Endomembrane system</location>
        <topology evidence="1">Multi-pass membrane protein</topology>
    </subcellularLocation>
</comment>
<dbReference type="Proteomes" id="UP001519460">
    <property type="component" value="Unassembled WGS sequence"/>
</dbReference>
<evidence type="ECO:0000313" key="6">
    <source>
        <dbReference type="EMBL" id="KAK7491428.1"/>
    </source>
</evidence>
<dbReference type="PANTHER" id="PTHR10981:SF7">
    <property type="entry name" value="BATTENIN"/>
    <property type="match status" value="1"/>
</dbReference>
<dbReference type="Pfam" id="PF02487">
    <property type="entry name" value="CLN3"/>
    <property type="match status" value="1"/>
</dbReference>
<feature type="transmembrane region" description="Helical" evidence="5">
    <location>
        <begin position="12"/>
        <end position="34"/>
    </location>
</feature>
<keyword evidence="3 5" id="KW-1133">Transmembrane helix</keyword>
<dbReference type="PANTHER" id="PTHR10981">
    <property type="entry name" value="BATTENIN"/>
    <property type="match status" value="1"/>
</dbReference>
<protein>
    <recommendedName>
        <fullName evidence="8">Battenin</fullName>
    </recommendedName>
</protein>